<dbReference type="RefSeq" id="WP_264733162.1">
    <property type="nucleotide sequence ID" value="NZ_JAPDNR010000001.1"/>
</dbReference>
<dbReference type="Pfam" id="PF18962">
    <property type="entry name" value="Por_Secre_tail"/>
    <property type="match status" value="1"/>
</dbReference>
<evidence type="ECO:0000259" key="2">
    <source>
        <dbReference type="Pfam" id="PF18962"/>
    </source>
</evidence>
<evidence type="ECO:0000256" key="1">
    <source>
        <dbReference type="SAM" id="SignalP"/>
    </source>
</evidence>
<gene>
    <name evidence="3" type="ORF">OL497_20765</name>
</gene>
<feature type="signal peptide" evidence="1">
    <location>
        <begin position="1"/>
        <end position="18"/>
    </location>
</feature>
<sequence length="1135" mass="119415">MKKLYLLLLFLFSSASLLKGQVLVTASSGSSGITYPTLGAAFQAINNGEHKGVVNVLINSSIVEPATARLNASGGLSDYTQVNIQPTATVMISGAVAGPLIELNGTHNVKIDGRIGGTGDSRSLTIRNTAAATSGTNVSVLRLANGAQDNNISWVTGQAASLPGPASKFTAAIIIIGGANNTAGNSFNIIDNNDIGPIPGKEFSQGLLLTSPATIPNMYNQISNNLIHDIVSANTATMMTGSVFLESGNEFTSITGNSFYLTKPYLGSFSAIAQQFIYVLQGGGHVITGNYMGGTAPFAGGTPATYTGYLAKFNAIVINNLTPHEPVTIDDNVITNIQVPAATNLSEFQGIKVNANRAYIGTILGNTIGSLTDTGAISINYTDSVSRAKIGGIESTWNNQGAVTTIQHNRIGGILVTGARASGVTLFGIHSAVPQLELSDNVIGGDLPNSMRLQVVNGTINGISLQHTAPITTVGYPPNQFVLQRNLVRHLYNNGRGLVEVNGIACTQLAKLDNTAFNTFIDNRIQQLHATNIDAANSNVSGIFVYPPANDSTSYINSRISNNEISDLYTKSRISTATVAGIRVTAPFNVSQAIDSNRIYQLECAGGNPNSFASTALQGITLLSTGKPGASISRNQIYQLRSTALDISPAYISGINCFQTISGNIVIAANRLYDFQKTNGGTGVVAGAILRGSTGKGNFILQNNMFSFSAADLSVYGIWNSQDATGIELYYNTVAISGNATGSNASAAFHRLSGVSTPTSLLNNIFHNTRQGGTGGHYVLINANATPASGWDVSNFNDLYSTAAAPVLWGTTAQDLATYRLTSGKDGCSKSVAVDFVQPATGDLHLQNTTVNHTLGGTPIPNITEDFDGHTRQANPAMGADEISITLPQPKIVALSDSTTCEGRTVSLRSTLATNNQWYLNDTLIAGATAQTYTATRTGLYVVKYSDGCNTVASIPKRVTIIPRPVITRIADSLYSSGTGTTQWLLNNTVIPGATTYRFKPTQNGSYTVRITGPGGCTLISDPFVISDLASLRSIDNSSSAGVATSDAKQSTQVTGVRLYPNPATTSLYVQIGNHNGPVLLQVYDLQGRKLQEQKATATAGGALHLDIQRLQAGTYLLSIQRAGTTVTQWFTRMQ</sequence>
<protein>
    <submittedName>
        <fullName evidence="3">T9SS type A sorting domain-containing protein</fullName>
    </submittedName>
</protein>
<evidence type="ECO:0000313" key="4">
    <source>
        <dbReference type="Proteomes" id="UP001207742"/>
    </source>
</evidence>
<feature type="chain" id="PRO_5047176072" evidence="1">
    <location>
        <begin position="19"/>
        <end position="1135"/>
    </location>
</feature>
<feature type="domain" description="Secretion system C-terminal sorting" evidence="2">
    <location>
        <begin position="1059"/>
        <end position="1128"/>
    </location>
</feature>
<name>A0ABT3IQV5_9BACT</name>
<evidence type="ECO:0000313" key="3">
    <source>
        <dbReference type="EMBL" id="MCW3486346.1"/>
    </source>
</evidence>
<reference evidence="3 4" key="1">
    <citation type="submission" date="2022-10" db="EMBL/GenBank/DDBJ databases">
        <title>Chitinophaga nivalis PC15 sp. nov., isolated from Pyeongchang county, South Korea.</title>
        <authorList>
            <person name="Trinh H.N."/>
        </authorList>
    </citation>
    <scope>NUCLEOTIDE SEQUENCE [LARGE SCALE GENOMIC DNA]</scope>
    <source>
        <strain evidence="3 4">PC14</strain>
    </source>
</reference>
<dbReference type="InterPro" id="IPR026444">
    <property type="entry name" value="Secre_tail"/>
</dbReference>
<comment type="caution">
    <text evidence="3">The sequence shown here is derived from an EMBL/GenBank/DDBJ whole genome shotgun (WGS) entry which is preliminary data.</text>
</comment>
<keyword evidence="1" id="KW-0732">Signal</keyword>
<accession>A0ABT3IQV5</accession>
<proteinExistence type="predicted"/>
<keyword evidence="4" id="KW-1185">Reference proteome</keyword>
<dbReference type="Proteomes" id="UP001207742">
    <property type="component" value="Unassembled WGS sequence"/>
</dbReference>
<dbReference type="NCBIfam" id="TIGR04183">
    <property type="entry name" value="Por_Secre_tail"/>
    <property type="match status" value="1"/>
</dbReference>
<dbReference type="EMBL" id="JAPDNS010000002">
    <property type="protein sequence ID" value="MCW3486346.1"/>
    <property type="molecule type" value="Genomic_DNA"/>
</dbReference>
<organism evidence="3 4">
    <name type="scientific">Chitinophaga nivalis</name>
    <dbReference type="NCBI Taxonomy" id="2991709"/>
    <lineage>
        <taxon>Bacteria</taxon>
        <taxon>Pseudomonadati</taxon>
        <taxon>Bacteroidota</taxon>
        <taxon>Chitinophagia</taxon>
        <taxon>Chitinophagales</taxon>
        <taxon>Chitinophagaceae</taxon>
        <taxon>Chitinophaga</taxon>
    </lineage>
</organism>